<name>A0A0R2KZL0_9LACO</name>
<dbReference type="RefSeq" id="WP_057804233.1">
    <property type="nucleotide sequence ID" value="NZ_JQBX01000026.1"/>
</dbReference>
<evidence type="ECO:0000313" key="3">
    <source>
        <dbReference type="EMBL" id="KRN93110.1"/>
    </source>
</evidence>
<evidence type="ECO:0000259" key="2">
    <source>
        <dbReference type="Pfam" id="PF13274"/>
    </source>
</evidence>
<accession>A0A0R2KZL0</accession>
<gene>
    <name evidence="3" type="ORF">IV81_GL000959</name>
</gene>
<sequence length="136" mass="16223">MSMMELSKHVLNVGRNCGVTNLQLQKVMYFTLKDYLKDEGESEFIEKLYDKPFETWQYGPVVPDLYYRYSGNGSMTINDEGKYNNKYSIFDKAIKKYLSEDVFELVERSHQEKFWKEHQGENQERDEYTLDDIIGE</sequence>
<reference evidence="3 4" key="1">
    <citation type="journal article" date="2015" name="Genome Announc.">
        <title>Expanding the biotechnology potential of lactobacilli through comparative genomics of 213 strains and associated genera.</title>
        <authorList>
            <person name="Sun Z."/>
            <person name="Harris H.M."/>
            <person name="McCann A."/>
            <person name="Guo C."/>
            <person name="Argimon S."/>
            <person name="Zhang W."/>
            <person name="Yang X."/>
            <person name="Jeffery I.B."/>
            <person name="Cooney J.C."/>
            <person name="Kagawa T.F."/>
            <person name="Liu W."/>
            <person name="Song Y."/>
            <person name="Salvetti E."/>
            <person name="Wrobel A."/>
            <person name="Rasinkangas P."/>
            <person name="Parkhill J."/>
            <person name="Rea M.C."/>
            <person name="O'Sullivan O."/>
            <person name="Ritari J."/>
            <person name="Douillard F.P."/>
            <person name="Paul Ross R."/>
            <person name="Yang R."/>
            <person name="Briner A.E."/>
            <person name="Felis G.E."/>
            <person name="de Vos W.M."/>
            <person name="Barrangou R."/>
            <person name="Klaenhammer T.R."/>
            <person name="Caufield P.W."/>
            <person name="Cui Y."/>
            <person name="Zhang H."/>
            <person name="O'Toole P.W."/>
        </authorList>
    </citation>
    <scope>NUCLEOTIDE SEQUENCE [LARGE SCALE GENOMIC DNA]</scope>
    <source>
        <strain evidence="3 4">DSM 18001</strain>
    </source>
</reference>
<feature type="domain" description="Antitoxin SocA-like Panacea" evidence="2">
    <location>
        <begin position="24"/>
        <end position="116"/>
    </location>
</feature>
<organism evidence="3 4">
    <name type="scientific">Pediococcus stilesii</name>
    <dbReference type="NCBI Taxonomy" id="331679"/>
    <lineage>
        <taxon>Bacteria</taxon>
        <taxon>Bacillati</taxon>
        <taxon>Bacillota</taxon>
        <taxon>Bacilli</taxon>
        <taxon>Lactobacillales</taxon>
        <taxon>Lactobacillaceae</taxon>
        <taxon>Pediococcus</taxon>
    </lineage>
</organism>
<dbReference type="AlphaFoldDB" id="A0A0R2KZL0"/>
<protein>
    <recommendedName>
        <fullName evidence="2">Antitoxin SocA-like Panacea domain-containing protein</fullName>
    </recommendedName>
</protein>
<dbReference type="Pfam" id="PF13274">
    <property type="entry name" value="SocA_Panacea"/>
    <property type="match status" value="1"/>
</dbReference>
<dbReference type="InterPro" id="IPR025272">
    <property type="entry name" value="SocA_Panacea"/>
</dbReference>
<evidence type="ECO:0000256" key="1">
    <source>
        <dbReference type="SAM" id="MobiDB-lite"/>
    </source>
</evidence>
<dbReference type="Proteomes" id="UP000051859">
    <property type="component" value="Unassembled WGS sequence"/>
</dbReference>
<evidence type="ECO:0000313" key="4">
    <source>
        <dbReference type="Proteomes" id="UP000051859"/>
    </source>
</evidence>
<feature type="region of interest" description="Disordered" evidence="1">
    <location>
        <begin position="116"/>
        <end position="136"/>
    </location>
</feature>
<keyword evidence="4" id="KW-1185">Reference proteome</keyword>
<comment type="caution">
    <text evidence="3">The sequence shown here is derived from an EMBL/GenBank/DDBJ whole genome shotgun (WGS) entry which is preliminary data.</text>
</comment>
<dbReference type="EMBL" id="JQBX01000026">
    <property type="protein sequence ID" value="KRN93110.1"/>
    <property type="molecule type" value="Genomic_DNA"/>
</dbReference>
<feature type="compositionally biased region" description="Basic and acidic residues" evidence="1">
    <location>
        <begin position="116"/>
        <end position="128"/>
    </location>
</feature>
<dbReference type="PATRIC" id="fig|331679.3.peg.969"/>
<proteinExistence type="predicted"/>